<feature type="region of interest" description="Disordered" evidence="11">
    <location>
        <begin position="1423"/>
        <end position="1491"/>
    </location>
</feature>
<keyword evidence="12" id="KW-0732">Signal</keyword>
<dbReference type="VEuPathDB" id="ToxoDB:NCLIV_016080"/>
<gene>
    <name evidence="15" type="ORF">BN1204_016080</name>
    <name evidence="14" type="ORF">NCLIV_016080</name>
</gene>
<keyword evidence="5 10" id="KW-0547">Nucleotide-binding</keyword>
<dbReference type="InterPro" id="IPR050660">
    <property type="entry name" value="NEK_Ser/Thr_kinase"/>
</dbReference>
<dbReference type="InterPro" id="IPR011009">
    <property type="entry name" value="Kinase-like_dom_sf"/>
</dbReference>
<sequence>MHHPALCLTLVLHHLPSICLAVPDTLASPPPSPRLAAPPQTRDSLSRDDASSSPFHSFFSRHGRRYPRGDERDLSRRSNHGRRSRLKQRRALQTAAFEPESSRESSARPVSCNLPLGDFEWPAYSCKQDLPCRWPVTPPLRAGAGTFPSPGRSLRRTRKKRGAIPCFSSLQPRQKRRREGLRHSRPPFLSTSLLNVSIAASVGLCGRSRRRSGGRDARRHLHTSRQRRTGRLERYWGEGKTLRKSWQKEGPKNSGVPFSLYRAEPAKKSFSASSSRTEHVHAPFVPALLRDEKCSAAGKPTETCNEREKLSCHDTHPAPTLWGAIMLDEPRQVSFVEGCRCETCVVSADQIGPDICENRDRSSRLANVKEKRDSHILQALSTKAVLTGEWEERQVCAAGSAEQASRWRSRLGGDEKDDAKAEGERNAGRVLSASRSVPPRDKDTRRGGAVQVQRTEATVLKESSFWLCNAPPLAVDRSEEASVLFLKDDNVRGLAVQSSRGFPTAFEMCTSAVDGIGSLPGPSPLSPASSAPAPFFSWAAVLSALALSPFVLWRGGAWLVSSGKASKPPFLCMGFAALDVVLLSLSLASPPLGFLGSRESQATALRCPPFLLAEASEVHAPPVPAPSVIVENVTVSQPFFASLHQLWSHWSGPSTCVSSPYSLSCGGETERGLASEAKCAGESERRARRKTFRDSETLEGPRGRPNASVQSLQLPLTSDNLIALAVLFILCGLGCVYLIQLSVGLSRCCKCKACKGEYVLQYKLGSGGYGTVWVVRRQGGAFRGESSLAVLKKIQVEDITEADSYQQEARRLANLTHKYIVGYETDFIHREQAFGSVEAKIFFMIVMEFCPNGDVKQVIDRSYRSLTEKRIRHWFFQLVQAVHYLHERNVIHRDIKSQNVFLSRDGSVRLGDFGLSRATAPPRPVLGRAGLPKPHACPFSPLSLADLSRANLRRGVSSRDRCGSSVSPRDMRGSVERGDGPGLKSERDTSCRAASVDADEETLPSPSLNGRKKRERGERHGRRRTRSLTQASAFPVPVDGPATANGEEERGEQALGAVEPWRQGEGRRRREREQNGLRWRGEPGETTEEQAEERRRRRSRSGDVAPWRRGEARVAEAAEATKAPGRQSVPGPAASGVEKVERAGSASSRGLNDFRITLREAVKTRGVLGGVYVQLKHWLQRLVRAWAGFLSRAVDRLCDVLFDTDHASFSETLTRRLAPSFRRFLQSSRTSQARTPQVFPVSVPATDSVRRGPTPLSRFFSETERDAGEEPARKGRLAFCLDPSFRRQRDTCGCSATAMSQAGTDCYMAPEILLDQKYGKSADLWSLGCVLLELCSGIFMWELESPLALLVLDAENARHFLHEFIDNHVPHHVIGNGTRNLLKMLLQPDPSERPSTAFLLRQRYFRRGYRVCSVPLSGSSTAESAHARKALSSALEEPEHERRKKIGGKAHGGQPKADGENGKKIRQLTGKTQDASDSETRLLRTSDETSVSGRESRKSSFFSLFVFGESLSHLARLFMRSTSTSCPSSTESAGETVHSGGEGGSPAVDLSFVDPCSWDVVYRRKSGKALAEEGAVGEDA</sequence>
<feature type="region of interest" description="Disordered" evidence="11">
    <location>
        <begin position="143"/>
        <end position="186"/>
    </location>
</feature>
<feature type="region of interest" description="Disordered" evidence="11">
    <location>
        <begin position="28"/>
        <end position="110"/>
    </location>
</feature>
<keyword evidence="7 10" id="KW-0067">ATP-binding</keyword>
<comment type="similarity">
    <text evidence="1">Belongs to the protein kinase superfamily. NEK Ser/Thr protein kinase family. NIMA subfamily.</text>
</comment>
<dbReference type="EMBL" id="FR823387">
    <property type="protein sequence ID" value="CBZ51816.1"/>
    <property type="molecule type" value="Genomic_DNA"/>
</dbReference>
<feature type="signal peptide" evidence="12">
    <location>
        <begin position="1"/>
        <end position="21"/>
    </location>
</feature>
<feature type="compositionally biased region" description="Basic and acidic residues" evidence="11">
    <location>
        <begin position="969"/>
        <end position="990"/>
    </location>
</feature>
<keyword evidence="16" id="KW-1185">Reference proteome</keyword>
<reference evidence="14" key="2">
    <citation type="submission" date="2011-03" db="EMBL/GenBank/DDBJ databases">
        <title>Comparative genomics and transcriptomics of Neospora caninum and Toxoplasma gondii.</title>
        <authorList>
            <person name="Reid A.J."/>
            <person name="Sohal A."/>
            <person name="Harris D."/>
            <person name="Quail M."/>
            <person name="Sanders M."/>
            <person name="Berriman M."/>
            <person name="Wastling J.M."/>
            <person name="Pain A."/>
        </authorList>
    </citation>
    <scope>NUCLEOTIDE SEQUENCE</scope>
    <source>
        <strain evidence="14">Liverpool</strain>
    </source>
</reference>
<dbReference type="PANTHER" id="PTHR43671:SF98">
    <property type="entry name" value="SERINE_THREONINE-PROTEIN KINASE NEK11"/>
    <property type="match status" value="1"/>
</dbReference>
<reference evidence="15" key="4">
    <citation type="journal article" date="2015" name="PLoS ONE">
        <title>Comprehensive Evaluation of Toxoplasma gondii VEG and Neospora caninum LIV Genomes with Tachyzoite Stage Transcriptome and Proteome Defines Novel Transcript Features.</title>
        <authorList>
            <person name="Ramaprasad A."/>
            <person name="Mourier T."/>
            <person name="Naeem R."/>
            <person name="Malas T.B."/>
            <person name="Moussa E."/>
            <person name="Panigrahi A."/>
            <person name="Vermont S.J."/>
            <person name="Otto T.D."/>
            <person name="Wastling J."/>
            <person name="Pain A."/>
        </authorList>
    </citation>
    <scope>NUCLEOTIDE SEQUENCE</scope>
    <source>
        <strain evidence="15">Liverpool</strain>
    </source>
</reference>
<evidence type="ECO:0000256" key="2">
    <source>
        <dbReference type="ARBA" id="ARBA00012513"/>
    </source>
</evidence>
<dbReference type="SMART" id="SM00220">
    <property type="entry name" value="S_TKc"/>
    <property type="match status" value="1"/>
</dbReference>
<evidence type="ECO:0000313" key="16">
    <source>
        <dbReference type="Proteomes" id="UP000007494"/>
    </source>
</evidence>
<dbReference type="GeneID" id="13444367"/>
<dbReference type="OrthoDB" id="331118at2759"/>
<dbReference type="RefSeq" id="XP_003881849.1">
    <property type="nucleotide sequence ID" value="XM_003881800.1"/>
</dbReference>
<evidence type="ECO:0000256" key="6">
    <source>
        <dbReference type="ARBA" id="ARBA00022777"/>
    </source>
</evidence>
<dbReference type="PROSITE" id="PS50011">
    <property type="entry name" value="PROTEIN_KINASE_DOM"/>
    <property type="match status" value="1"/>
</dbReference>
<reference evidence="14" key="1">
    <citation type="submission" date="2011-02" db="EMBL/GenBank/DDBJ databases">
        <authorList>
            <person name="Aslett M."/>
        </authorList>
    </citation>
    <scope>NUCLEOTIDE SEQUENCE</scope>
    <source>
        <strain evidence="14">Liverpool</strain>
    </source>
</reference>
<evidence type="ECO:0000313" key="14">
    <source>
        <dbReference type="EMBL" id="CBZ51816.1"/>
    </source>
</evidence>
<comment type="catalytic activity">
    <reaction evidence="9">
        <text>L-seryl-[protein] + ATP = O-phospho-L-seryl-[protein] + ADP + H(+)</text>
        <dbReference type="Rhea" id="RHEA:17989"/>
        <dbReference type="Rhea" id="RHEA-COMP:9863"/>
        <dbReference type="Rhea" id="RHEA-COMP:11604"/>
        <dbReference type="ChEBI" id="CHEBI:15378"/>
        <dbReference type="ChEBI" id="CHEBI:29999"/>
        <dbReference type="ChEBI" id="CHEBI:30616"/>
        <dbReference type="ChEBI" id="CHEBI:83421"/>
        <dbReference type="ChEBI" id="CHEBI:456216"/>
        <dbReference type="EC" id="2.7.11.1"/>
    </reaction>
</comment>
<feature type="compositionally biased region" description="Basic and acidic residues" evidence="11">
    <location>
        <begin position="411"/>
        <end position="427"/>
    </location>
</feature>
<feature type="binding site" evidence="10">
    <location>
        <position position="792"/>
    </location>
    <ligand>
        <name>ATP</name>
        <dbReference type="ChEBI" id="CHEBI:30616"/>
    </ligand>
</feature>
<dbReference type="eggNOG" id="KOG0198">
    <property type="taxonomic scope" value="Eukaryota"/>
</dbReference>
<feature type="compositionally biased region" description="Low complexity" evidence="11">
    <location>
        <begin position="34"/>
        <end position="43"/>
    </location>
</feature>
<feature type="region of interest" description="Disordered" evidence="11">
    <location>
        <begin position="955"/>
        <end position="1144"/>
    </location>
</feature>
<evidence type="ECO:0000256" key="9">
    <source>
        <dbReference type="ARBA" id="ARBA00048679"/>
    </source>
</evidence>
<dbReference type="GO" id="GO:0005524">
    <property type="term" value="F:ATP binding"/>
    <property type="evidence" value="ECO:0007669"/>
    <property type="project" value="UniProtKB-UniRule"/>
</dbReference>
<dbReference type="PROSITE" id="PS00108">
    <property type="entry name" value="PROTEIN_KINASE_ST"/>
    <property type="match status" value="1"/>
</dbReference>
<accession>F0VDM3</accession>
<evidence type="ECO:0000256" key="4">
    <source>
        <dbReference type="ARBA" id="ARBA00022679"/>
    </source>
</evidence>
<feature type="region of interest" description="Disordered" evidence="11">
    <location>
        <begin position="685"/>
        <end position="708"/>
    </location>
</feature>
<dbReference type="eggNOG" id="KOG0582">
    <property type="taxonomic scope" value="Eukaryota"/>
</dbReference>
<dbReference type="InterPro" id="IPR008271">
    <property type="entry name" value="Ser/Thr_kinase_AS"/>
</dbReference>
<reference evidence="16" key="3">
    <citation type="journal article" date="2012" name="PLoS Pathog.">
        <title>Comparative genomics of the apicomplexan parasites Toxoplasma gondii and Neospora caninum: Coccidia differing in host range and transmission strategy.</title>
        <authorList>
            <person name="Reid A.J."/>
            <person name="Vermont S.J."/>
            <person name="Cotton J.A."/>
            <person name="Harris D."/>
            <person name="Hill-Cawthorne G.A."/>
            <person name="Konen-Waisman S."/>
            <person name="Latham S.M."/>
            <person name="Mourier T."/>
            <person name="Norton R."/>
            <person name="Quail M.A."/>
            <person name="Sanders M."/>
            <person name="Shanmugam D."/>
            <person name="Sohal A."/>
            <person name="Wasmuth J.D."/>
            <person name="Brunk B."/>
            <person name="Grigg M.E."/>
            <person name="Howard J.C."/>
            <person name="Parkinson J."/>
            <person name="Roos D.S."/>
            <person name="Trees A.J."/>
            <person name="Berriman M."/>
            <person name="Pain A."/>
            <person name="Wastling J.M."/>
        </authorList>
    </citation>
    <scope>NUCLEOTIDE SEQUENCE [LARGE SCALE GENOMIC DNA]</scope>
    <source>
        <strain evidence="16">Liverpool</strain>
    </source>
</reference>
<feature type="compositionally biased region" description="Basic residues" evidence="11">
    <location>
        <begin position="173"/>
        <end position="185"/>
    </location>
</feature>
<feature type="region of interest" description="Disordered" evidence="11">
    <location>
        <begin position="207"/>
        <end position="229"/>
    </location>
</feature>
<evidence type="ECO:0000256" key="12">
    <source>
        <dbReference type="SAM" id="SignalP"/>
    </source>
</evidence>
<evidence type="ECO:0000256" key="1">
    <source>
        <dbReference type="ARBA" id="ARBA00010886"/>
    </source>
</evidence>
<evidence type="ECO:0000256" key="5">
    <source>
        <dbReference type="ARBA" id="ARBA00022741"/>
    </source>
</evidence>
<keyword evidence="3" id="KW-0723">Serine/threonine-protein kinase</keyword>
<feature type="region of interest" description="Disordered" evidence="11">
    <location>
        <begin position="406"/>
        <end position="450"/>
    </location>
</feature>
<keyword evidence="4" id="KW-0808">Transferase</keyword>
<evidence type="ECO:0000256" key="10">
    <source>
        <dbReference type="PROSITE-ProRule" id="PRU10141"/>
    </source>
</evidence>
<feature type="compositionally biased region" description="Basic and acidic residues" evidence="11">
    <location>
        <begin position="1106"/>
        <end position="1116"/>
    </location>
</feature>
<dbReference type="PANTHER" id="PTHR43671">
    <property type="entry name" value="SERINE/THREONINE-PROTEIN KINASE NEK"/>
    <property type="match status" value="1"/>
</dbReference>
<dbReference type="Pfam" id="PF00069">
    <property type="entry name" value="Pkinase"/>
    <property type="match status" value="2"/>
</dbReference>
<feature type="compositionally biased region" description="Basic and acidic residues" evidence="11">
    <location>
        <begin position="1478"/>
        <end position="1487"/>
    </location>
</feature>
<dbReference type="GO" id="GO:0004674">
    <property type="term" value="F:protein serine/threonine kinase activity"/>
    <property type="evidence" value="ECO:0007669"/>
    <property type="project" value="UniProtKB-KW"/>
</dbReference>
<evidence type="ECO:0000313" key="15">
    <source>
        <dbReference type="EMBL" id="CEL65774.1"/>
    </source>
</evidence>
<dbReference type="Gene3D" id="1.10.510.10">
    <property type="entry name" value="Transferase(Phosphotransferase) domain 1"/>
    <property type="match status" value="2"/>
</dbReference>
<evidence type="ECO:0000259" key="13">
    <source>
        <dbReference type="PROSITE" id="PS50011"/>
    </source>
</evidence>
<feature type="domain" description="Protein kinase" evidence="13">
    <location>
        <begin position="758"/>
        <end position="1405"/>
    </location>
</feature>
<comment type="catalytic activity">
    <reaction evidence="8">
        <text>L-threonyl-[protein] + ATP = O-phospho-L-threonyl-[protein] + ADP + H(+)</text>
        <dbReference type="Rhea" id="RHEA:46608"/>
        <dbReference type="Rhea" id="RHEA-COMP:11060"/>
        <dbReference type="Rhea" id="RHEA-COMP:11605"/>
        <dbReference type="ChEBI" id="CHEBI:15378"/>
        <dbReference type="ChEBI" id="CHEBI:30013"/>
        <dbReference type="ChEBI" id="CHEBI:30616"/>
        <dbReference type="ChEBI" id="CHEBI:61977"/>
        <dbReference type="ChEBI" id="CHEBI:456216"/>
        <dbReference type="EC" id="2.7.11.1"/>
    </reaction>
</comment>
<protein>
    <recommendedName>
        <fullName evidence="2">non-specific serine/threonine protein kinase</fullName>
        <ecNumber evidence="2">2.7.11.1</ecNumber>
    </recommendedName>
</protein>
<evidence type="ECO:0000256" key="11">
    <source>
        <dbReference type="SAM" id="MobiDB-lite"/>
    </source>
</evidence>
<keyword evidence="6 15" id="KW-0418">Kinase</keyword>
<feature type="compositionally biased region" description="Basic residues" evidence="11">
    <location>
        <begin position="77"/>
        <end position="90"/>
    </location>
</feature>
<dbReference type="PROSITE" id="PS00107">
    <property type="entry name" value="PROTEIN_KINASE_ATP"/>
    <property type="match status" value="1"/>
</dbReference>
<feature type="chain" id="PRO_5007655053" description="non-specific serine/threonine protein kinase" evidence="12">
    <location>
        <begin position="22"/>
        <end position="1580"/>
    </location>
</feature>
<feature type="compositionally biased region" description="Basic residues" evidence="11">
    <location>
        <begin position="1010"/>
        <end position="1026"/>
    </location>
</feature>
<feature type="compositionally biased region" description="Basic and acidic residues" evidence="11">
    <location>
        <begin position="67"/>
        <end position="76"/>
    </location>
</feature>
<dbReference type="InterPro" id="IPR000719">
    <property type="entry name" value="Prot_kinase_dom"/>
</dbReference>
<evidence type="ECO:0000256" key="7">
    <source>
        <dbReference type="ARBA" id="ARBA00022840"/>
    </source>
</evidence>
<dbReference type="Proteomes" id="UP000007494">
    <property type="component" value="Chromosome VI"/>
</dbReference>
<dbReference type="SUPFAM" id="SSF56112">
    <property type="entry name" value="Protein kinase-like (PK-like)"/>
    <property type="match status" value="1"/>
</dbReference>
<dbReference type="GO" id="GO:0005634">
    <property type="term" value="C:nucleus"/>
    <property type="evidence" value="ECO:0007669"/>
    <property type="project" value="TreeGrafter"/>
</dbReference>
<evidence type="ECO:0000256" key="3">
    <source>
        <dbReference type="ARBA" id="ARBA00022527"/>
    </source>
</evidence>
<dbReference type="InterPro" id="IPR017441">
    <property type="entry name" value="Protein_kinase_ATP_BS"/>
</dbReference>
<feature type="compositionally biased region" description="Basic and acidic residues" evidence="11">
    <location>
        <begin position="1062"/>
        <end position="1083"/>
    </location>
</feature>
<name>F0VDM3_NEOCL</name>
<feature type="compositionally biased region" description="Basic and acidic residues" evidence="11">
    <location>
        <begin position="692"/>
        <end position="702"/>
    </location>
</feature>
<dbReference type="EMBL" id="LN714480">
    <property type="protein sequence ID" value="CEL65774.1"/>
    <property type="molecule type" value="Genomic_DNA"/>
</dbReference>
<dbReference type="InParanoid" id="F0VDM3"/>
<organism evidence="14 16">
    <name type="scientific">Neospora caninum (strain Liverpool)</name>
    <dbReference type="NCBI Taxonomy" id="572307"/>
    <lineage>
        <taxon>Eukaryota</taxon>
        <taxon>Sar</taxon>
        <taxon>Alveolata</taxon>
        <taxon>Apicomplexa</taxon>
        <taxon>Conoidasida</taxon>
        <taxon>Coccidia</taxon>
        <taxon>Eucoccidiorida</taxon>
        <taxon>Eimeriorina</taxon>
        <taxon>Sarcocystidae</taxon>
        <taxon>Neospora</taxon>
    </lineage>
</organism>
<dbReference type="EC" id="2.7.11.1" evidence="2"/>
<feature type="compositionally biased region" description="Basic residues" evidence="11">
    <location>
        <begin position="153"/>
        <end position="162"/>
    </location>
</feature>
<evidence type="ECO:0000256" key="8">
    <source>
        <dbReference type="ARBA" id="ARBA00047899"/>
    </source>
</evidence>
<feature type="region of interest" description="Disordered" evidence="11">
    <location>
        <begin position="1524"/>
        <end position="1546"/>
    </location>
</feature>
<proteinExistence type="inferred from homology"/>